<accession>A0A375I3C8</accession>
<evidence type="ECO:0000256" key="9">
    <source>
        <dbReference type="SAM" id="Phobius"/>
    </source>
</evidence>
<evidence type="ECO:0000313" key="12">
    <source>
        <dbReference type="Proteomes" id="UP000265962"/>
    </source>
</evidence>
<evidence type="ECO:0000256" key="6">
    <source>
        <dbReference type="ARBA" id="ARBA00023136"/>
    </source>
</evidence>
<feature type="compositionally biased region" description="Gly residues" evidence="8">
    <location>
        <begin position="253"/>
        <end position="263"/>
    </location>
</feature>
<keyword evidence="7" id="KW-0407">Ion channel</keyword>
<keyword evidence="4 9" id="KW-1133">Transmembrane helix</keyword>
<evidence type="ECO:0000259" key="10">
    <source>
        <dbReference type="Pfam" id="PF07885"/>
    </source>
</evidence>
<comment type="subcellular location">
    <subcellularLocation>
        <location evidence="1">Membrane</location>
        <topology evidence="1">Multi-pass membrane protein</topology>
    </subcellularLocation>
</comment>
<dbReference type="Gene3D" id="1.20.5.110">
    <property type="match status" value="1"/>
</dbReference>
<dbReference type="GO" id="GO:0005249">
    <property type="term" value="F:voltage-gated potassium channel activity"/>
    <property type="evidence" value="ECO:0007669"/>
    <property type="project" value="InterPro"/>
</dbReference>
<evidence type="ECO:0000256" key="8">
    <source>
        <dbReference type="SAM" id="MobiDB-lite"/>
    </source>
</evidence>
<evidence type="ECO:0000256" key="2">
    <source>
        <dbReference type="ARBA" id="ARBA00022448"/>
    </source>
</evidence>
<dbReference type="GO" id="GO:0008076">
    <property type="term" value="C:voltage-gated potassium channel complex"/>
    <property type="evidence" value="ECO:0007669"/>
    <property type="project" value="InterPro"/>
</dbReference>
<dbReference type="SUPFAM" id="SSF81324">
    <property type="entry name" value="Voltage-gated potassium channels"/>
    <property type="match status" value="1"/>
</dbReference>
<dbReference type="Proteomes" id="UP000265962">
    <property type="component" value="Unassembled WGS sequence"/>
</dbReference>
<dbReference type="PANTHER" id="PTHR11537:SF254">
    <property type="entry name" value="POTASSIUM VOLTAGE-GATED CHANNEL PROTEIN SHAB"/>
    <property type="match status" value="1"/>
</dbReference>
<feature type="domain" description="Potassium channel" evidence="10">
    <location>
        <begin position="140"/>
        <end position="207"/>
    </location>
</feature>
<dbReference type="PANTHER" id="PTHR11537">
    <property type="entry name" value="VOLTAGE-GATED POTASSIUM CHANNEL"/>
    <property type="match status" value="1"/>
</dbReference>
<name>A0A375I3C8_9ACTN</name>
<dbReference type="Gene3D" id="1.20.120.350">
    <property type="entry name" value="Voltage-gated potassium channels. Chain C"/>
    <property type="match status" value="1"/>
</dbReference>
<keyword evidence="5" id="KW-0406">Ion transport</keyword>
<evidence type="ECO:0000256" key="5">
    <source>
        <dbReference type="ARBA" id="ARBA00023065"/>
    </source>
</evidence>
<dbReference type="InterPro" id="IPR027359">
    <property type="entry name" value="Volt_channel_dom_sf"/>
</dbReference>
<feature type="transmembrane region" description="Helical" evidence="9">
    <location>
        <begin position="20"/>
        <end position="39"/>
    </location>
</feature>
<evidence type="ECO:0000256" key="4">
    <source>
        <dbReference type="ARBA" id="ARBA00022989"/>
    </source>
</evidence>
<feature type="transmembrane region" description="Helical" evidence="9">
    <location>
        <begin position="51"/>
        <end position="71"/>
    </location>
</feature>
<dbReference type="AlphaFoldDB" id="A0A375I3C8"/>
<reference evidence="12" key="1">
    <citation type="submission" date="2018-02" db="EMBL/GenBank/DDBJ databases">
        <authorList>
            <person name="Hornung B."/>
        </authorList>
    </citation>
    <scope>NUCLEOTIDE SEQUENCE [LARGE SCALE GENOMIC DNA]</scope>
</reference>
<dbReference type="GO" id="GO:0001508">
    <property type="term" value="P:action potential"/>
    <property type="evidence" value="ECO:0007669"/>
    <property type="project" value="TreeGrafter"/>
</dbReference>
<dbReference type="InterPro" id="IPR028325">
    <property type="entry name" value="VG_K_chnl"/>
</dbReference>
<evidence type="ECO:0000256" key="7">
    <source>
        <dbReference type="ARBA" id="ARBA00023303"/>
    </source>
</evidence>
<dbReference type="Gene3D" id="1.10.287.70">
    <property type="match status" value="1"/>
</dbReference>
<protein>
    <recommendedName>
        <fullName evidence="10">Potassium channel domain-containing protein</fullName>
    </recommendedName>
</protein>
<feature type="region of interest" description="Disordered" evidence="8">
    <location>
        <begin position="244"/>
        <end position="263"/>
    </location>
</feature>
<evidence type="ECO:0000256" key="3">
    <source>
        <dbReference type="ARBA" id="ARBA00022692"/>
    </source>
</evidence>
<dbReference type="InterPro" id="IPR013099">
    <property type="entry name" value="K_chnl_dom"/>
</dbReference>
<keyword evidence="12" id="KW-1185">Reference proteome</keyword>
<evidence type="ECO:0000256" key="1">
    <source>
        <dbReference type="ARBA" id="ARBA00004141"/>
    </source>
</evidence>
<dbReference type="EMBL" id="OMOH01000012">
    <property type="protein sequence ID" value="SPF69395.1"/>
    <property type="molecule type" value="Genomic_DNA"/>
</dbReference>
<dbReference type="RefSeq" id="WP_119716484.1">
    <property type="nucleotide sequence ID" value="NZ_OMOH01000012.1"/>
</dbReference>
<proteinExistence type="predicted"/>
<dbReference type="OrthoDB" id="9799090at2"/>
<feature type="transmembrane region" description="Helical" evidence="9">
    <location>
        <begin position="158"/>
        <end position="176"/>
    </location>
</feature>
<gene>
    <name evidence="11" type="ORF">PROPJV5_2347</name>
</gene>
<keyword evidence="6 9" id="KW-0472">Membrane</keyword>
<evidence type="ECO:0000313" key="11">
    <source>
        <dbReference type="EMBL" id="SPF69395.1"/>
    </source>
</evidence>
<keyword evidence="2" id="KW-0813">Transport</keyword>
<feature type="transmembrane region" description="Helical" evidence="9">
    <location>
        <begin position="183"/>
        <end position="207"/>
    </location>
</feature>
<sequence length="263" mass="28367">MARSDVRADRLLTWERVTEWPLIVAALVFLAAYAWQVIADLRSTARTVTEVVMNAVWVVFIVDYLVRLALAPARGRWFLQHLFDLAAVALPLLRPLRLLRVVALVRVLQRNAGLALRGRIMIYAAGGAALITFVASLAVLEAERNTPGTSITTFPDALWWALVTITTVGYGDLAPVTAIGRTVAALLMIGGITLIGVITATLASWIVSTMAVESAEEEAATRAQVTNLQRQVAELTEQIGTLVSERPVTGQDARGGPGSRTAD</sequence>
<feature type="transmembrane region" description="Helical" evidence="9">
    <location>
        <begin position="120"/>
        <end position="138"/>
    </location>
</feature>
<dbReference type="PRINTS" id="PR00169">
    <property type="entry name" value="KCHANNEL"/>
</dbReference>
<keyword evidence="3 9" id="KW-0812">Transmembrane</keyword>
<dbReference type="Pfam" id="PF07885">
    <property type="entry name" value="Ion_trans_2"/>
    <property type="match status" value="1"/>
</dbReference>
<organism evidence="11 12">
    <name type="scientific">Propionibacterium ruminifibrarum</name>
    <dbReference type="NCBI Taxonomy" id="1962131"/>
    <lineage>
        <taxon>Bacteria</taxon>
        <taxon>Bacillati</taxon>
        <taxon>Actinomycetota</taxon>
        <taxon>Actinomycetes</taxon>
        <taxon>Propionibacteriales</taxon>
        <taxon>Propionibacteriaceae</taxon>
        <taxon>Propionibacterium</taxon>
    </lineage>
</organism>